<dbReference type="Pfam" id="PF25681">
    <property type="entry name" value="Phage_TTP_17"/>
    <property type="match status" value="1"/>
</dbReference>
<evidence type="ECO:0000313" key="2">
    <source>
        <dbReference type="Proteomes" id="UP000029052"/>
    </source>
</evidence>
<gene>
    <name evidence="1" type="ORF">BMAGN_1451</name>
</gene>
<dbReference type="EMBL" id="JGZB01000013">
    <property type="protein sequence ID" value="KFI66543.1"/>
    <property type="molecule type" value="Genomic_DNA"/>
</dbReference>
<dbReference type="InterPro" id="IPR058154">
    <property type="entry name" value="Bxb1_TTP-like"/>
</dbReference>
<dbReference type="Proteomes" id="UP000029052">
    <property type="component" value="Unassembled WGS sequence"/>
</dbReference>
<accession>A0A087B693</accession>
<dbReference type="AlphaFoldDB" id="A0A087B693"/>
<evidence type="ECO:0000313" key="1">
    <source>
        <dbReference type="EMBL" id="KFI66543.1"/>
    </source>
</evidence>
<reference evidence="1 2" key="1">
    <citation type="submission" date="2014-03" db="EMBL/GenBank/DDBJ databases">
        <title>Genomics of Bifidobacteria.</title>
        <authorList>
            <person name="Ventura M."/>
            <person name="Milani C."/>
            <person name="Lugli G.A."/>
        </authorList>
    </citation>
    <scope>NUCLEOTIDE SEQUENCE [LARGE SCALE GENOMIC DNA]</scope>
    <source>
        <strain evidence="1 2">LMG 11591</strain>
    </source>
</reference>
<organism evidence="1 2">
    <name type="scientific">Bifidobacterium magnum</name>
    <dbReference type="NCBI Taxonomy" id="1692"/>
    <lineage>
        <taxon>Bacteria</taxon>
        <taxon>Bacillati</taxon>
        <taxon>Actinomycetota</taxon>
        <taxon>Actinomycetes</taxon>
        <taxon>Bifidobacteriales</taxon>
        <taxon>Bifidobacteriaceae</taxon>
        <taxon>Bifidobacterium</taxon>
    </lineage>
</organism>
<sequence>MAINNKALMQAARGTLFTAPAGTALPTGGVSKFLLNAGEIEVSPDLEGAKWENLGHTSNSNRLSFSKEGGDTTSMATWLSSSAKTKKEPSTLTVSGASAQVDKATIKKITGGWDNTSGGGVVVPIDSEVQQTALFILAYDDTDKLSFGMYLPETDFSYDTLDFSGEDFIEISFQAVVKSTDTLPKGPNGELGGYCIFSPEDFKAAPAV</sequence>
<dbReference type="RefSeq" id="WP_026502137.1">
    <property type="nucleotide sequence ID" value="NZ_JGZB01000013.1"/>
</dbReference>
<dbReference type="eggNOG" id="ENOG5032CQU">
    <property type="taxonomic scope" value="Bacteria"/>
</dbReference>
<name>A0A087B693_9BIFI</name>
<comment type="caution">
    <text evidence="1">The sequence shown here is derived from an EMBL/GenBank/DDBJ whole genome shotgun (WGS) entry which is preliminary data.</text>
</comment>
<proteinExistence type="predicted"/>
<keyword evidence="2" id="KW-1185">Reference proteome</keyword>
<protein>
    <submittedName>
        <fullName evidence="1">Putative phage protein gp19</fullName>
    </submittedName>
</protein>
<dbReference type="STRING" id="1692.BMAGN_1451"/>